<accession>W9QNL7</accession>
<evidence type="ECO:0000313" key="1">
    <source>
        <dbReference type="EMBL" id="EXB44621.1"/>
    </source>
</evidence>
<gene>
    <name evidence="1" type="ORF">L484_010312</name>
</gene>
<proteinExistence type="predicted"/>
<protein>
    <submittedName>
        <fullName evidence="1">Uncharacterized protein</fullName>
    </submittedName>
</protein>
<reference evidence="2" key="1">
    <citation type="submission" date="2013-01" db="EMBL/GenBank/DDBJ databases">
        <title>Draft Genome Sequence of a Mulberry Tree, Morus notabilis C.K. Schneid.</title>
        <authorList>
            <person name="He N."/>
            <person name="Zhao S."/>
        </authorList>
    </citation>
    <scope>NUCLEOTIDE SEQUENCE</scope>
</reference>
<sequence length="78" mass="9166">MKHITIKYQKINKEPLISCHIYNGYVNTKDQEHEKQRIVANLRPNTGIIDPTRSWSSLGARKHENQQKLVIFKHPALF</sequence>
<organism evidence="1 2">
    <name type="scientific">Morus notabilis</name>
    <dbReference type="NCBI Taxonomy" id="981085"/>
    <lineage>
        <taxon>Eukaryota</taxon>
        <taxon>Viridiplantae</taxon>
        <taxon>Streptophyta</taxon>
        <taxon>Embryophyta</taxon>
        <taxon>Tracheophyta</taxon>
        <taxon>Spermatophyta</taxon>
        <taxon>Magnoliopsida</taxon>
        <taxon>eudicotyledons</taxon>
        <taxon>Gunneridae</taxon>
        <taxon>Pentapetalae</taxon>
        <taxon>rosids</taxon>
        <taxon>fabids</taxon>
        <taxon>Rosales</taxon>
        <taxon>Moraceae</taxon>
        <taxon>Moreae</taxon>
        <taxon>Morus</taxon>
    </lineage>
</organism>
<keyword evidence="2" id="KW-1185">Reference proteome</keyword>
<dbReference type="EMBL" id="KE343877">
    <property type="protein sequence ID" value="EXB44621.1"/>
    <property type="molecule type" value="Genomic_DNA"/>
</dbReference>
<name>W9QNL7_9ROSA</name>
<dbReference type="Proteomes" id="UP000030645">
    <property type="component" value="Unassembled WGS sequence"/>
</dbReference>
<dbReference type="AlphaFoldDB" id="W9QNL7"/>
<evidence type="ECO:0000313" key="2">
    <source>
        <dbReference type="Proteomes" id="UP000030645"/>
    </source>
</evidence>